<feature type="region of interest" description="Disordered" evidence="1">
    <location>
        <begin position="24"/>
        <end position="44"/>
    </location>
</feature>
<gene>
    <name evidence="2" type="ORF">BLNAU_5787</name>
</gene>
<keyword evidence="2" id="KW-0966">Cell projection</keyword>
<evidence type="ECO:0000313" key="2">
    <source>
        <dbReference type="EMBL" id="KAK2959229.1"/>
    </source>
</evidence>
<keyword evidence="3" id="KW-1185">Reference proteome</keyword>
<name>A0ABQ9Y6E0_9EUKA</name>
<reference evidence="2 3" key="1">
    <citation type="journal article" date="2022" name="bioRxiv">
        <title>Genomics of Preaxostyla Flagellates Illuminates Evolutionary Transitions and the Path Towards Mitochondrial Loss.</title>
        <authorList>
            <person name="Novak L.V.F."/>
            <person name="Treitli S.C."/>
            <person name="Pyrih J."/>
            <person name="Halakuc P."/>
            <person name="Pipaliya S.V."/>
            <person name="Vacek V."/>
            <person name="Brzon O."/>
            <person name="Soukal P."/>
            <person name="Eme L."/>
            <person name="Dacks J.B."/>
            <person name="Karnkowska A."/>
            <person name="Elias M."/>
            <person name="Hampl V."/>
        </authorList>
    </citation>
    <scope>NUCLEOTIDE SEQUENCE [LARGE SCALE GENOMIC DNA]</scope>
    <source>
        <strain evidence="2">NAU3</strain>
        <tissue evidence="2">Gut</tissue>
    </source>
</reference>
<dbReference type="Pfam" id="PF10274">
    <property type="entry name" value="ParcG"/>
    <property type="match status" value="1"/>
</dbReference>
<dbReference type="InterPro" id="IPR019399">
    <property type="entry name" value="Parkin_co-regulated_protein"/>
</dbReference>
<dbReference type="EMBL" id="JARBJD010000031">
    <property type="protein sequence ID" value="KAK2959229.1"/>
    <property type="molecule type" value="Genomic_DNA"/>
</dbReference>
<accession>A0ABQ9Y6E0</accession>
<keyword evidence="2" id="KW-0282">Flagellum</keyword>
<organism evidence="2 3">
    <name type="scientific">Blattamonas nauphoetae</name>
    <dbReference type="NCBI Taxonomy" id="2049346"/>
    <lineage>
        <taxon>Eukaryota</taxon>
        <taxon>Metamonada</taxon>
        <taxon>Preaxostyla</taxon>
        <taxon>Oxymonadida</taxon>
        <taxon>Blattamonas</taxon>
    </lineage>
</organism>
<dbReference type="Proteomes" id="UP001281761">
    <property type="component" value="Unassembled WGS sequence"/>
</dbReference>
<sequence>MSFKSKTGGLRSINTASISLPAVQLNQTSPQKKQKPPSAGCFHERDMQPTEFRLFYDRGDLPISLEHRASENGIKWKIEPEQLDYHHYLPIFFEGLRELVEPYALLAKQGIYDMLEKGNKKILPVIPQLILPLKRALNTRNHDVIAKTLLVIQKLVKSYSAIGESLVPYYRQILPMFNLFKQSNFNIGDHIEYGQRKKTNLGDLIQETLELLERNGGRDAFINIKYMIPTYESCMQ</sequence>
<proteinExistence type="predicted"/>
<dbReference type="PANTHER" id="PTHR21207">
    <property type="entry name" value="PARKIN COREGULATED GENE PROTEIN PARK2 COREGULATED"/>
    <property type="match status" value="1"/>
</dbReference>
<dbReference type="SUPFAM" id="SSF48371">
    <property type="entry name" value="ARM repeat"/>
    <property type="match status" value="1"/>
</dbReference>
<evidence type="ECO:0000256" key="1">
    <source>
        <dbReference type="SAM" id="MobiDB-lite"/>
    </source>
</evidence>
<comment type="caution">
    <text evidence="2">The sequence shown here is derived from an EMBL/GenBank/DDBJ whole genome shotgun (WGS) entry which is preliminary data.</text>
</comment>
<dbReference type="PANTHER" id="PTHR21207:SF2">
    <property type="entry name" value="PARKIN COREGULATED GENE PROTEIN"/>
    <property type="match status" value="1"/>
</dbReference>
<keyword evidence="2" id="KW-0969">Cilium</keyword>
<evidence type="ECO:0000313" key="3">
    <source>
        <dbReference type="Proteomes" id="UP001281761"/>
    </source>
</evidence>
<dbReference type="InterPro" id="IPR016024">
    <property type="entry name" value="ARM-type_fold"/>
</dbReference>
<protein>
    <submittedName>
        <fullName evidence="2">Flagellar/basal body protein, PACRG family protein</fullName>
    </submittedName>
</protein>